<dbReference type="GO" id="GO:0030246">
    <property type="term" value="F:carbohydrate binding"/>
    <property type="evidence" value="ECO:0007669"/>
    <property type="project" value="InterPro"/>
</dbReference>
<sequence>MTTLRLDTLRLPGAGAPAASPLPILHGTDVTPGLTGADEEMTRQIAYGQPATLLPYTMQDGYTRAREERELPAVVLENELLTATFLPGYGGRLWSLAHRPSGRELLHRNPVLQPANLALRDAWLAGGVEWNLGATGHWPLTCAPLHAVRLSLADGTPVLRMFEFERLRRLVVRIDAWLPAGSPVLFVRPAIVNPGDAEVPVYWWSNIAVPEAADVRVVAPAERAYHFDYGSRLRLVDFPELDGVDRSYPDRVRGAADYFFEIPAGRRRWVAALDGAGRGLAQVSTDPLRGRKLFHWGTGPGGLRWQEWLSGPGSRYLEVQAGLARTQLEHIPMPGGAEWSWVEAYGLVEADPAAVHGTWDEARAAVGEAVDRLVPASALDSAALPPDVAGELLARGSGWGALEALAGALPSGDLFGDVTEEQRPWAELVKDGRLPVCDPPAAPVTGPGWRARLEDHPADWHSRYHLGLVRYADGDAAGAREAWEESLRLRRTPWALRCLAEASRLAGDGPRADLLTEAHALLPGVWQLTSETLRALLSEGRAEEALALVDALDPAQRALGRIRLLEARAAVAAGDVARAGALLDEGIEVDNLREGEDSLDELWYAYHERRLAAGGEVTPEIAARARRENPLPREYDFRMNP</sequence>
<dbReference type="OrthoDB" id="174931at2"/>
<dbReference type="AlphaFoldDB" id="A0A3A4AS27"/>
<evidence type="ECO:0000259" key="1">
    <source>
        <dbReference type="Pfam" id="PF17128"/>
    </source>
</evidence>
<name>A0A3A4AS27_9ACTN</name>
<dbReference type="InterPro" id="IPR011990">
    <property type="entry name" value="TPR-like_helical_dom_sf"/>
</dbReference>
<gene>
    <name evidence="2" type="ORF">D5H75_24535</name>
</gene>
<dbReference type="InterPro" id="IPR014718">
    <property type="entry name" value="GH-type_carb-bd"/>
</dbReference>
<dbReference type="Proteomes" id="UP000265768">
    <property type="component" value="Unassembled WGS sequence"/>
</dbReference>
<reference evidence="2 3" key="1">
    <citation type="submission" date="2018-09" db="EMBL/GenBank/DDBJ databases">
        <title>YIM 75507 draft genome.</title>
        <authorList>
            <person name="Tang S."/>
            <person name="Feng Y."/>
        </authorList>
    </citation>
    <scope>NUCLEOTIDE SEQUENCE [LARGE SCALE GENOMIC DNA]</scope>
    <source>
        <strain evidence="2 3">YIM 75507</strain>
    </source>
</reference>
<organism evidence="2 3">
    <name type="scientific">Bailinhaonella thermotolerans</name>
    <dbReference type="NCBI Taxonomy" id="1070861"/>
    <lineage>
        <taxon>Bacteria</taxon>
        <taxon>Bacillati</taxon>
        <taxon>Actinomycetota</taxon>
        <taxon>Actinomycetes</taxon>
        <taxon>Streptosporangiales</taxon>
        <taxon>Streptosporangiaceae</taxon>
        <taxon>Bailinhaonella</taxon>
    </lineage>
</organism>
<dbReference type="Gene3D" id="2.70.98.10">
    <property type="match status" value="1"/>
</dbReference>
<protein>
    <submittedName>
        <fullName evidence="2">DUF5107 domain-containing protein</fullName>
    </submittedName>
</protein>
<evidence type="ECO:0000313" key="2">
    <source>
        <dbReference type="EMBL" id="RJL30094.1"/>
    </source>
</evidence>
<dbReference type="EMBL" id="QZEY01000010">
    <property type="protein sequence ID" value="RJL30094.1"/>
    <property type="molecule type" value="Genomic_DNA"/>
</dbReference>
<comment type="caution">
    <text evidence="2">The sequence shown here is derived from an EMBL/GenBank/DDBJ whole genome shotgun (WGS) entry which is preliminary data.</text>
</comment>
<dbReference type="Pfam" id="PF17128">
    <property type="entry name" value="DUF5107"/>
    <property type="match status" value="1"/>
</dbReference>
<dbReference type="InterPro" id="IPR033396">
    <property type="entry name" value="DUF5107"/>
</dbReference>
<evidence type="ECO:0000313" key="3">
    <source>
        <dbReference type="Proteomes" id="UP000265768"/>
    </source>
</evidence>
<proteinExistence type="predicted"/>
<dbReference type="Gene3D" id="1.25.40.10">
    <property type="entry name" value="Tetratricopeptide repeat domain"/>
    <property type="match status" value="1"/>
</dbReference>
<keyword evidence="3" id="KW-1185">Reference proteome</keyword>
<dbReference type="RefSeq" id="WP_119928874.1">
    <property type="nucleotide sequence ID" value="NZ_QZEY01000010.1"/>
</dbReference>
<feature type="domain" description="DUF5107" evidence="1">
    <location>
        <begin position="50"/>
        <end position="328"/>
    </location>
</feature>
<accession>A0A3A4AS27</accession>